<evidence type="ECO:0000313" key="1">
    <source>
        <dbReference type="EMBL" id="MDT0632397.1"/>
    </source>
</evidence>
<dbReference type="Pfam" id="PF05635">
    <property type="entry name" value="23S_rRNA_IVP"/>
    <property type="match status" value="1"/>
</dbReference>
<dbReference type="CDD" id="cd16377">
    <property type="entry name" value="23S_rRNA_IVP_like"/>
    <property type="match status" value="1"/>
</dbReference>
<proteinExistence type="predicted"/>
<accession>A0ABU3BSY1</accession>
<name>A0ABU3BSY1_9BACT</name>
<reference evidence="1 2" key="1">
    <citation type="submission" date="2023-09" db="EMBL/GenBank/DDBJ databases">
        <authorList>
            <person name="Rey-Velasco X."/>
        </authorList>
    </citation>
    <scope>NUCLEOTIDE SEQUENCE [LARGE SCALE GENOMIC DNA]</scope>
    <source>
        <strain evidence="1 2">F394</strain>
    </source>
</reference>
<dbReference type="NCBIfam" id="TIGR02436">
    <property type="entry name" value="four helix bundle protein"/>
    <property type="match status" value="1"/>
</dbReference>
<comment type="caution">
    <text evidence="1">The sequence shown here is derived from an EMBL/GenBank/DDBJ whole genome shotgun (WGS) entry which is preliminary data.</text>
</comment>
<protein>
    <submittedName>
        <fullName evidence="1">Four helix bundle protein</fullName>
    </submittedName>
</protein>
<dbReference type="EMBL" id="JAVRHT010000027">
    <property type="protein sequence ID" value="MDT0632397.1"/>
    <property type="molecule type" value="Genomic_DNA"/>
</dbReference>
<sequence>MGDEQERRRPYRSHRDLEVWSDGIALVRDVYALTQAWPSDERFGLTSQVRRAAVSVPSNVAEGWGRHKKGEFDQFLRYARGSLFEVEMQLTIAVEIGLNREQETAGLLRRIDVLSRRLLALRRSL</sequence>
<keyword evidence="2" id="KW-1185">Reference proteome</keyword>
<organism evidence="1 2">
    <name type="scientific">Rubrivirga litoralis</name>
    <dbReference type="NCBI Taxonomy" id="3075598"/>
    <lineage>
        <taxon>Bacteria</taxon>
        <taxon>Pseudomonadati</taxon>
        <taxon>Rhodothermota</taxon>
        <taxon>Rhodothermia</taxon>
        <taxon>Rhodothermales</taxon>
        <taxon>Rubricoccaceae</taxon>
        <taxon>Rubrivirga</taxon>
    </lineage>
</organism>
<gene>
    <name evidence="1" type="ORF">RM540_11615</name>
</gene>
<dbReference type="PANTHER" id="PTHR38471:SF2">
    <property type="entry name" value="FOUR HELIX BUNDLE PROTEIN"/>
    <property type="match status" value="1"/>
</dbReference>
<dbReference type="Gene3D" id="1.20.1440.60">
    <property type="entry name" value="23S rRNA-intervening sequence"/>
    <property type="match status" value="1"/>
</dbReference>
<dbReference type="SUPFAM" id="SSF158446">
    <property type="entry name" value="IVS-encoded protein-like"/>
    <property type="match status" value="1"/>
</dbReference>
<dbReference type="Proteomes" id="UP001267426">
    <property type="component" value="Unassembled WGS sequence"/>
</dbReference>
<dbReference type="InterPro" id="IPR012657">
    <property type="entry name" value="23S_rRNA-intervening_sequence"/>
</dbReference>
<dbReference type="InterPro" id="IPR036583">
    <property type="entry name" value="23S_rRNA_IVS_sf"/>
</dbReference>
<dbReference type="PANTHER" id="PTHR38471">
    <property type="entry name" value="FOUR HELIX BUNDLE PROTEIN"/>
    <property type="match status" value="1"/>
</dbReference>
<dbReference type="RefSeq" id="WP_311664250.1">
    <property type="nucleotide sequence ID" value="NZ_JAVRHT010000027.1"/>
</dbReference>
<evidence type="ECO:0000313" key="2">
    <source>
        <dbReference type="Proteomes" id="UP001267426"/>
    </source>
</evidence>